<dbReference type="Pfam" id="PF17754">
    <property type="entry name" value="TetR_C_14"/>
    <property type="match status" value="1"/>
</dbReference>
<keyword evidence="2 4" id="KW-0238">DNA-binding</keyword>
<dbReference type="InterPro" id="IPR001647">
    <property type="entry name" value="HTH_TetR"/>
</dbReference>
<dbReference type="InterPro" id="IPR041347">
    <property type="entry name" value="MftR_C"/>
</dbReference>
<protein>
    <submittedName>
        <fullName evidence="6">TetR family transcriptional regulator</fullName>
    </submittedName>
</protein>
<feature type="domain" description="HTH tetR-type" evidence="5">
    <location>
        <begin position="14"/>
        <end position="74"/>
    </location>
</feature>
<name>A0A9X2VRV6_9PSEU</name>
<evidence type="ECO:0000256" key="2">
    <source>
        <dbReference type="ARBA" id="ARBA00023125"/>
    </source>
</evidence>
<evidence type="ECO:0000256" key="1">
    <source>
        <dbReference type="ARBA" id="ARBA00023015"/>
    </source>
</evidence>
<comment type="caution">
    <text evidence="6">The sequence shown here is derived from an EMBL/GenBank/DDBJ whole genome shotgun (WGS) entry which is preliminary data.</text>
</comment>
<feature type="DNA-binding region" description="H-T-H motif" evidence="4">
    <location>
        <begin position="37"/>
        <end position="56"/>
    </location>
</feature>
<organism evidence="6 7">
    <name type="scientific">Umezawaea endophytica</name>
    <dbReference type="NCBI Taxonomy" id="1654476"/>
    <lineage>
        <taxon>Bacteria</taxon>
        <taxon>Bacillati</taxon>
        <taxon>Actinomycetota</taxon>
        <taxon>Actinomycetes</taxon>
        <taxon>Pseudonocardiales</taxon>
        <taxon>Pseudonocardiaceae</taxon>
        <taxon>Umezawaea</taxon>
    </lineage>
</organism>
<dbReference type="Pfam" id="PF00440">
    <property type="entry name" value="TetR_N"/>
    <property type="match status" value="1"/>
</dbReference>
<evidence type="ECO:0000256" key="4">
    <source>
        <dbReference type="PROSITE-ProRule" id="PRU00335"/>
    </source>
</evidence>
<keyword evidence="7" id="KW-1185">Reference proteome</keyword>
<keyword evidence="1" id="KW-0805">Transcription regulation</keyword>
<proteinExistence type="predicted"/>
<dbReference type="PROSITE" id="PS50977">
    <property type="entry name" value="HTH_TETR_2"/>
    <property type="match status" value="1"/>
</dbReference>
<reference evidence="6" key="1">
    <citation type="submission" date="2022-08" db="EMBL/GenBank/DDBJ databases">
        <authorList>
            <person name="Tistechok S."/>
            <person name="Samborskyy M."/>
            <person name="Roman I."/>
        </authorList>
    </citation>
    <scope>NUCLEOTIDE SEQUENCE</scope>
    <source>
        <strain evidence="6">DSM 103496</strain>
    </source>
</reference>
<evidence type="ECO:0000313" key="7">
    <source>
        <dbReference type="Proteomes" id="UP001141259"/>
    </source>
</evidence>
<dbReference type="RefSeq" id="WP_259626533.1">
    <property type="nucleotide sequence ID" value="NZ_JANYMP010000016.1"/>
</dbReference>
<dbReference type="EMBL" id="JANYMP010000016">
    <property type="protein sequence ID" value="MCS7481042.1"/>
    <property type="molecule type" value="Genomic_DNA"/>
</dbReference>
<dbReference type="PANTHER" id="PTHR30055:SF234">
    <property type="entry name" value="HTH-TYPE TRANSCRIPTIONAL REGULATOR BETI"/>
    <property type="match status" value="1"/>
</dbReference>
<dbReference type="Gene3D" id="1.10.10.60">
    <property type="entry name" value="Homeodomain-like"/>
    <property type="match status" value="1"/>
</dbReference>
<keyword evidence="3" id="KW-0804">Transcription</keyword>
<dbReference type="Gene3D" id="1.10.357.10">
    <property type="entry name" value="Tetracycline Repressor, domain 2"/>
    <property type="match status" value="1"/>
</dbReference>
<dbReference type="AlphaFoldDB" id="A0A9X2VRV6"/>
<evidence type="ECO:0000256" key="3">
    <source>
        <dbReference type="ARBA" id="ARBA00023163"/>
    </source>
</evidence>
<dbReference type="GO" id="GO:0003700">
    <property type="term" value="F:DNA-binding transcription factor activity"/>
    <property type="evidence" value="ECO:0007669"/>
    <property type="project" value="TreeGrafter"/>
</dbReference>
<evidence type="ECO:0000259" key="5">
    <source>
        <dbReference type="PROSITE" id="PS50977"/>
    </source>
</evidence>
<dbReference type="InterPro" id="IPR050109">
    <property type="entry name" value="HTH-type_TetR-like_transc_reg"/>
</dbReference>
<dbReference type="SUPFAM" id="SSF46689">
    <property type="entry name" value="Homeodomain-like"/>
    <property type="match status" value="1"/>
</dbReference>
<dbReference type="GO" id="GO:0000976">
    <property type="term" value="F:transcription cis-regulatory region binding"/>
    <property type="evidence" value="ECO:0007669"/>
    <property type="project" value="TreeGrafter"/>
</dbReference>
<sequence length="195" mass="21083">MSSPAPGLREQRKARTRKAIQEHALRLFLADGYDATTVERIASAAGVSHMTFFRYFPSKEAVVENDEYDPMLVELIRAQPAGAGPLTALRNAVVGGIREVYATDKDALLVRTRLILTTPALRGRQWRNAESTQALFAEALATRADGGTTFELRVLAAAVLGALSTALAEWAEGDGADDLPTLMDRAFDALAHLDS</sequence>
<dbReference type="PANTHER" id="PTHR30055">
    <property type="entry name" value="HTH-TYPE TRANSCRIPTIONAL REGULATOR RUTR"/>
    <property type="match status" value="1"/>
</dbReference>
<dbReference type="InterPro" id="IPR009057">
    <property type="entry name" value="Homeodomain-like_sf"/>
</dbReference>
<accession>A0A9X2VRV6</accession>
<evidence type="ECO:0000313" key="6">
    <source>
        <dbReference type="EMBL" id="MCS7481042.1"/>
    </source>
</evidence>
<dbReference type="PRINTS" id="PR00455">
    <property type="entry name" value="HTHTETR"/>
</dbReference>
<dbReference type="Proteomes" id="UP001141259">
    <property type="component" value="Unassembled WGS sequence"/>
</dbReference>
<gene>
    <name evidence="6" type="ORF">NZH93_29660</name>
</gene>